<organism evidence="1 2">
    <name type="scientific">Acidovorax lacteus</name>
    <dbReference type="NCBI Taxonomy" id="1924988"/>
    <lineage>
        <taxon>Bacteria</taxon>
        <taxon>Pseudomonadati</taxon>
        <taxon>Pseudomonadota</taxon>
        <taxon>Betaproteobacteria</taxon>
        <taxon>Burkholderiales</taxon>
        <taxon>Comamonadaceae</taxon>
        <taxon>Acidovorax</taxon>
    </lineage>
</organism>
<dbReference type="PANTHER" id="PTHR48100">
    <property type="entry name" value="BROAD-SPECIFICITY PHOSPHATASE YOR283W-RELATED"/>
    <property type="match status" value="1"/>
</dbReference>
<dbReference type="SMART" id="SM00855">
    <property type="entry name" value="PGAM"/>
    <property type="match status" value="1"/>
</dbReference>
<dbReference type="InterPro" id="IPR013078">
    <property type="entry name" value="His_Pase_superF_clade-1"/>
</dbReference>
<evidence type="ECO:0000313" key="2">
    <source>
        <dbReference type="Proteomes" id="UP001501788"/>
    </source>
</evidence>
<name>A0ABP8L0U3_9BURK</name>
<evidence type="ECO:0000313" key="1">
    <source>
        <dbReference type="EMBL" id="GAA4419365.1"/>
    </source>
</evidence>
<accession>A0ABP8L0U3</accession>
<protein>
    <submittedName>
        <fullName evidence="1">Alpha-ribazole phosphatase</fullName>
    </submittedName>
</protein>
<comment type="caution">
    <text evidence="1">The sequence shown here is derived from an EMBL/GenBank/DDBJ whole genome shotgun (WGS) entry which is preliminary data.</text>
</comment>
<dbReference type="PANTHER" id="PTHR48100:SF1">
    <property type="entry name" value="HISTIDINE PHOSPHATASE FAMILY PROTEIN-RELATED"/>
    <property type="match status" value="1"/>
</dbReference>
<dbReference type="InterPro" id="IPR029033">
    <property type="entry name" value="His_PPase_superfam"/>
</dbReference>
<dbReference type="Gene3D" id="3.40.50.1240">
    <property type="entry name" value="Phosphoglycerate mutase-like"/>
    <property type="match status" value="1"/>
</dbReference>
<dbReference type="EMBL" id="BAABEX010000004">
    <property type="protein sequence ID" value="GAA4419365.1"/>
    <property type="molecule type" value="Genomic_DNA"/>
</dbReference>
<dbReference type="InterPro" id="IPR050275">
    <property type="entry name" value="PGM_Phosphatase"/>
</dbReference>
<reference evidence="2" key="1">
    <citation type="journal article" date="2019" name="Int. J. Syst. Evol. Microbiol.">
        <title>The Global Catalogue of Microorganisms (GCM) 10K type strain sequencing project: providing services to taxonomists for standard genome sequencing and annotation.</title>
        <authorList>
            <consortium name="The Broad Institute Genomics Platform"/>
            <consortium name="The Broad Institute Genome Sequencing Center for Infectious Disease"/>
            <person name="Wu L."/>
            <person name="Ma J."/>
        </authorList>
    </citation>
    <scope>NUCLEOTIDE SEQUENCE [LARGE SCALE GENOMIC DNA]</scope>
    <source>
        <strain evidence="2">JCM 31890</strain>
    </source>
</reference>
<dbReference type="RefSeq" id="WP_345060971.1">
    <property type="nucleotide sequence ID" value="NZ_BAABEX010000004.1"/>
</dbReference>
<sequence>MSEPSDRRLWLVRHAQPHIAPGVCYGRLDVAADPLATQQASAALAAALPPAAQVLTSPAQRCTALAAALAELRPALAAQTDYALQELHFGTWEGQSWDTIGPVALDAWTADFAHHAPGGGETLAAMLQRVQAALARAGHAPCREVVWITHAGVARCVHHLLRHPLPSDLHTLRIAAADWAWPAPAWGGWTVLALPPDAAA</sequence>
<gene>
    <name evidence="1" type="primary">cobC</name>
    <name evidence="1" type="ORF">GCM10023090_05580</name>
</gene>
<dbReference type="Pfam" id="PF00300">
    <property type="entry name" value="His_Phos_1"/>
    <property type="match status" value="1"/>
</dbReference>
<dbReference type="SUPFAM" id="SSF53254">
    <property type="entry name" value="Phosphoglycerate mutase-like"/>
    <property type="match status" value="1"/>
</dbReference>
<proteinExistence type="predicted"/>
<keyword evidence="2" id="KW-1185">Reference proteome</keyword>
<dbReference type="Proteomes" id="UP001501788">
    <property type="component" value="Unassembled WGS sequence"/>
</dbReference>